<comment type="caution">
    <text evidence="2">The sequence shown here is derived from an EMBL/GenBank/DDBJ whole genome shotgun (WGS) entry which is preliminary data.</text>
</comment>
<reference evidence="2 3" key="1">
    <citation type="submission" date="2016-01" db="EMBL/GenBank/DDBJ databases">
        <title>Draft genome of the antarctic isolate Shewanella frigidimarina Ag06-30.</title>
        <authorList>
            <person name="Parmeciano Di Noto G."/>
            <person name="Vazquez S."/>
            <person name="Mac Cormack W."/>
            <person name="Iriarte A."/>
            <person name="Quiroga C."/>
        </authorList>
    </citation>
    <scope>NUCLEOTIDE SEQUENCE [LARGE SCALE GENOMIC DNA]</scope>
    <source>
        <strain evidence="2 3">Ag06-30</strain>
    </source>
</reference>
<evidence type="ECO:0008006" key="4">
    <source>
        <dbReference type="Google" id="ProtNLM"/>
    </source>
</evidence>
<dbReference type="Proteomes" id="UP000055702">
    <property type="component" value="Unassembled WGS sequence"/>
</dbReference>
<proteinExistence type="predicted"/>
<gene>
    <name evidence="2" type="ORF">AWJ07_03875</name>
</gene>
<dbReference type="Pfam" id="PF14316">
    <property type="entry name" value="DUF4381"/>
    <property type="match status" value="1"/>
</dbReference>
<evidence type="ECO:0000313" key="2">
    <source>
        <dbReference type="EMBL" id="KVX03693.1"/>
    </source>
</evidence>
<dbReference type="AlphaFoldDB" id="A0A106C3R0"/>
<dbReference type="EMBL" id="LRDC01000001">
    <property type="protein sequence ID" value="KVX03693.1"/>
    <property type="molecule type" value="Genomic_DNA"/>
</dbReference>
<evidence type="ECO:0000313" key="3">
    <source>
        <dbReference type="Proteomes" id="UP000055702"/>
    </source>
</evidence>
<evidence type="ECO:0000256" key="1">
    <source>
        <dbReference type="SAM" id="Phobius"/>
    </source>
</evidence>
<keyword evidence="1" id="KW-1133">Transmembrane helix</keyword>
<keyword evidence="1" id="KW-0472">Membrane</keyword>
<accession>A0A106C3R0</accession>
<name>A0A106C3R0_SHEFR</name>
<protein>
    <recommendedName>
        <fullName evidence="4">DUF4381 domain-containing protein</fullName>
    </recommendedName>
</protein>
<feature type="transmembrane region" description="Helical" evidence="1">
    <location>
        <begin position="40"/>
        <end position="60"/>
    </location>
</feature>
<organism evidence="2">
    <name type="scientific">Shewanella frigidimarina</name>
    <dbReference type="NCBI Taxonomy" id="56812"/>
    <lineage>
        <taxon>Bacteria</taxon>
        <taxon>Pseudomonadati</taxon>
        <taxon>Pseudomonadota</taxon>
        <taxon>Gammaproteobacteria</taxon>
        <taxon>Alteromonadales</taxon>
        <taxon>Shewanellaceae</taxon>
        <taxon>Shewanella</taxon>
    </lineage>
</organism>
<keyword evidence="1" id="KW-0812">Transmembrane</keyword>
<dbReference type="RefSeq" id="WP_059744445.1">
    <property type="nucleotide sequence ID" value="NZ_LRDC01000001.1"/>
</dbReference>
<dbReference type="InterPro" id="IPR025489">
    <property type="entry name" value="DUF4381"/>
</dbReference>
<sequence length="182" mass="20450">MTTANLPTQPLPIDAKASALAQMQDIVLPEPISAVPIAPGYWIIAAILITLAIWLVKRLYKQHQYHAPRKIALTLLDSYDFEDDTFAAQVNSLLKRTALTYLPREHLAKLNGQPWFDWLDTRLASGQQHKIGQLLVKRHQASGLDQTEKTQLKSLAKAWLSNKRPFSDTTLSSNNSHLEAKC</sequence>